<evidence type="ECO:0000259" key="7">
    <source>
        <dbReference type="PROSITE" id="PS50111"/>
    </source>
</evidence>
<dbReference type="Pfam" id="PF00672">
    <property type="entry name" value="HAMP"/>
    <property type="match status" value="1"/>
</dbReference>
<evidence type="ECO:0000256" key="2">
    <source>
        <dbReference type="ARBA" id="ARBA00029447"/>
    </source>
</evidence>
<dbReference type="GO" id="GO:0016020">
    <property type="term" value="C:membrane"/>
    <property type="evidence" value="ECO:0007669"/>
    <property type="project" value="InterPro"/>
</dbReference>
<feature type="region of interest" description="Disordered" evidence="5">
    <location>
        <begin position="476"/>
        <end position="503"/>
    </location>
</feature>
<organism evidence="9">
    <name type="scientific">Deinococcus sp. VB142</name>
    <dbReference type="NCBI Taxonomy" id="3112952"/>
    <lineage>
        <taxon>Bacteria</taxon>
        <taxon>Thermotogati</taxon>
        <taxon>Deinococcota</taxon>
        <taxon>Deinococci</taxon>
        <taxon>Deinococcales</taxon>
        <taxon>Deinococcaceae</taxon>
        <taxon>Deinococcus</taxon>
    </lineage>
</organism>
<comment type="similarity">
    <text evidence="2">Belongs to the methyl-accepting chemotaxis (MCP) protein family.</text>
</comment>
<dbReference type="AlphaFoldDB" id="A0AAU6Q5Y0"/>
<feature type="transmembrane region" description="Helical" evidence="6">
    <location>
        <begin position="34"/>
        <end position="54"/>
    </location>
</feature>
<dbReference type="SUPFAM" id="SSF158472">
    <property type="entry name" value="HAMP domain-like"/>
    <property type="match status" value="1"/>
</dbReference>
<dbReference type="PROSITE" id="PS50111">
    <property type="entry name" value="CHEMOTAXIS_TRANSDUC_2"/>
    <property type="match status" value="1"/>
</dbReference>
<evidence type="ECO:0000259" key="8">
    <source>
        <dbReference type="PROSITE" id="PS50885"/>
    </source>
</evidence>
<dbReference type="EMBL" id="CP149783">
    <property type="protein sequence ID" value="WYF46038.1"/>
    <property type="molecule type" value="Genomic_DNA"/>
</dbReference>
<gene>
    <name evidence="9" type="ORF">WDJ50_16585</name>
</gene>
<keyword evidence="6" id="KW-1133">Transmembrane helix</keyword>
<feature type="coiled-coil region" evidence="4">
    <location>
        <begin position="709"/>
        <end position="736"/>
    </location>
</feature>
<feature type="compositionally biased region" description="Polar residues" evidence="5">
    <location>
        <begin position="476"/>
        <end position="490"/>
    </location>
</feature>
<evidence type="ECO:0000313" key="9">
    <source>
        <dbReference type="EMBL" id="WYF46038.1"/>
    </source>
</evidence>
<keyword evidence="1 3" id="KW-0807">Transducer</keyword>
<evidence type="ECO:0000256" key="6">
    <source>
        <dbReference type="SAM" id="Phobius"/>
    </source>
</evidence>
<sequence length="741" mass="78941">MLQNVPSTDLMPTEHPASPGAATRPPRLIDRLSVAQKLGLVGVLFALPVLVNVVTSNRALGQLAAPVAANGQIVPFVNAASDLRRSVDSLALATRSPATASQVAPAVQGTRQALGQLDALLGAQESPGLFSPLPGVRAELRQSLNFGEVRNQVERYLSAAGTSGDRAGDYAAISATLGRVTDELARASALEVGAGESDLYHLQRAALNDGLLGLRTNLVRAQLLADRVVISGAASDRNRLLEVVGQIGPQLQLVGRSLTAAERGQGLDFQADLQRLGTAVGATLNAYRALAAGQPATPQLGSSLQQVDRLLGRSSASIVQASQRLHSRYTRLGVLGWLLTLVSMALAVWLLTWLARHLIRQLRLLNSGAQAMTAEQFDLHVPVTTSDELGTLTKSFNAAAAQLRVNAERTQRDRLEAQQLQHNIGEFLDVTMDIAEGDLTRRGQVTADVLGNVVDSINLMTDELAQILQQVQRSSNSVGSGSQQMLGSTRQIEDASRQTSSEAQRVAQQIEQLTDTIRQMAEDAQRSAETARLTLLASQQGQQAVEETLGGMQNIRREVQQVSKRIKSLGDRSLEIQEVVDTISQIARRTNLLALNASVEAAGAGEAGGRFSAVAEEIRQLAVTSAQATTRVATLIRNVQVEVQDVALGAEEGTREVEQGYRIASTAGERLQEIGQLTEQSARFAETVAASTRQQASGVEQVGAAVQQIAGVAEQAQTAAQQLEALAQQLDQSLARFRLPD</sequence>
<dbReference type="InterPro" id="IPR004089">
    <property type="entry name" value="MCPsignal_dom"/>
</dbReference>
<dbReference type="GO" id="GO:0007165">
    <property type="term" value="P:signal transduction"/>
    <property type="evidence" value="ECO:0007669"/>
    <property type="project" value="UniProtKB-KW"/>
</dbReference>
<feature type="transmembrane region" description="Helical" evidence="6">
    <location>
        <begin position="332"/>
        <end position="355"/>
    </location>
</feature>
<keyword evidence="6" id="KW-0472">Membrane</keyword>
<evidence type="ECO:0000256" key="3">
    <source>
        <dbReference type="PROSITE-ProRule" id="PRU00284"/>
    </source>
</evidence>
<dbReference type="Pfam" id="PF00015">
    <property type="entry name" value="MCPsignal"/>
    <property type="match status" value="1"/>
</dbReference>
<feature type="coiled-coil region" evidence="4">
    <location>
        <begin position="503"/>
        <end position="572"/>
    </location>
</feature>
<dbReference type="PANTHER" id="PTHR32089:SF114">
    <property type="entry name" value="METHYL-ACCEPTING CHEMOTAXIS PROTEIN MCPB"/>
    <property type="match status" value="1"/>
</dbReference>
<feature type="domain" description="Methyl-accepting transducer" evidence="7">
    <location>
        <begin position="474"/>
        <end position="710"/>
    </location>
</feature>
<reference evidence="9" key="1">
    <citation type="submission" date="2024-03" db="EMBL/GenBank/DDBJ databases">
        <title>Deinococcus weizhi sp. nov., isolated from human skin.</title>
        <authorList>
            <person name="Wei Z."/>
            <person name="Tian F."/>
            <person name="Yang C."/>
            <person name="Xin L.T."/>
            <person name="Wen Z.J."/>
            <person name="Lan K.C."/>
            <person name="Yu L."/>
            <person name="Zhe W."/>
            <person name="Dan F.D."/>
            <person name="Jun W."/>
            <person name="Rui Z."/>
            <person name="Yong X.J."/>
            <person name="Ting Y."/>
            <person name="Wei X."/>
            <person name="Xu Z.G."/>
            <person name="Xin Z."/>
            <person name="Dong F.G."/>
            <person name="Ni X.M."/>
            <person name="Zheng M.G."/>
            <person name="Chun Y."/>
            <person name="Qian W.X."/>
        </authorList>
    </citation>
    <scope>NUCLEOTIDE SEQUENCE</scope>
    <source>
        <strain evidence="9">VB142</strain>
    </source>
</reference>
<dbReference type="Gene3D" id="1.10.287.950">
    <property type="entry name" value="Methyl-accepting chemotaxis protein"/>
    <property type="match status" value="1"/>
</dbReference>
<dbReference type="SMART" id="SM00283">
    <property type="entry name" value="MA"/>
    <property type="match status" value="1"/>
</dbReference>
<proteinExistence type="inferred from homology"/>
<accession>A0AAU6Q5Y0</accession>
<evidence type="ECO:0000256" key="5">
    <source>
        <dbReference type="SAM" id="MobiDB-lite"/>
    </source>
</evidence>
<evidence type="ECO:0000256" key="1">
    <source>
        <dbReference type="ARBA" id="ARBA00023224"/>
    </source>
</evidence>
<dbReference type="RefSeq" id="WP_339097441.1">
    <property type="nucleotide sequence ID" value="NZ_CP149783.1"/>
</dbReference>
<dbReference type="Gene3D" id="6.10.340.10">
    <property type="match status" value="1"/>
</dbReference>
<dbReference type="PROSITE" id="PS50885">
    <property type="entry name" value="HAMP"/>
    <property type="match status" value="2"/>
</dbReference>
<dbReference type="PANTHER" id="PTHR32089">
    <property type="entry name" value="METHYL-ACCEPTING CHEMOTAXIS PROTEIN MCPB"/>
    <property type="match status" value="1"/>
</dbReference>
<keyword evidence="4" id="KW-0175">Coiled coil</keyword>
<dbReference type="InterPro" id="IPR003660">
    <property type="entry name" value="HAMP_dom"/>
</dbReference>
<name>A0AAU6Q5Y0_9DEIO</name>
<dbReference type="SMART" id="SM00304">
    <property type="entry name" value="HAMP"/>
    <property type="match status" value="2"/>
</dbReference>
<dbReference type="CDD" id="cd06225">
    <property type="entry name" value="HAMP"/>
    <property type="match status" value="1"/>
</dbReference>
<evidence type="ECO:0000256" key="4">
    <source>
        <dbReference type="SAM" id="Coils"/>
    </source>
</evidence>
<protein>
    <submittedName>
        <fullName evidence="9">Methyl-accepting chemotaxis protein</fullName>
    </submittedName>
</protein>
<dbReference type="SUPFAM" id="SSF58104">
    <property type="entry name" value="Methyl-accepting chemotaxis protein (MCP) signaling domain"/>
    <property type="match status" value="1"/>
</dbReference>
<keyword evidence="6" id="KW-0812">Transmembrane</keyword>
<feature type="region of interest" description="Disordered" evidence="5">
    <location>
        <begin position="1"/>
        <end position="25"/>
    </location>
</feature>
<feature type="domain" description="HAMP" evidence="8">
    <location>
        <begin position="418"/>
        <end position="469"/>
    </location>
</feature>
<feature type="domain" description="HAMP" evidence="8">
    <location>
        <begin position="356"/>
        <end position="408"/>
    </location>
</feature>